<dbReference type="Gene3D" id="3.30.1310.10">
    <property type="entry name" value="Nucleoid-associated protein YbaB-like domain"/>
    <property type="match status" value="1"/>
</dbReference>
<dbReference type="Pfam" id="PF02575">
    <property type="entry name" value="YbaB_DNA_bd"/>
    <property type="match status" value="1"/>
</dbReference>
<proteinExistence type="predicted"/>
<dbReference type="InterPro" id="IPR036894">
    <property type="entry name" value="YbaB-like_sf"/>
</dbReference>
<gene>
    <name evidence="1" type="ordered locus">Weevi_1343</name>
</gene>
<dbReference type="HOGENOM" id="CLU_140930_3_0_10"/>
<reference evidence="1 2" key="1">
    <citation type="journal article" date="2011" name="Stand. Genomic Sci.">
        <title>Complete genome sequence of Weeksella virosa type strain (9751).</title>
        <authorList>
            <person name="Lang E."/>
            <person name="Teshima H."/>
            <person name="Lucas S."/>
            <person name="Lapidus A."/>
            <person name="Hammon N."/>
            <person name="Deshpande S."/>
            <person name="Nolan M."/>
            <person name="Cheng J.F."/>
            <person name="Pitluck S."/>
            <person name="Liolios K."/>
            <person name="Pagani I."/>
            <person name="Mikhailova N."/>
            <person name="Ivanova N."/>
            <person name="Mavromatis K."/>
            <person name="Pati A."/>
            <person name="Tapia R."/>
            <person name="Han C."/>
            <person name="Goodwin L."/>
            <person name="Chen A."/>
            <person name="Palaniappan K."/>
            <person name="Land M."/>
            <person name="Hauser L."/>
            <person name="Chang Y.J."/>
            <person name="Jeffries C.D."/>
            <person name="Brambilla E.M."/>
            <person name="Kopitz M."/>
            <person name="Rohde M."/>
            <person name="Goker M."/>
            <person name="Tindall B.J."/>
            <person name="Detter J.C."/>
            <person name="Woyke T."/>
            <person name="Bristow J."/>
            <person name="Eisen J.A."/>
            <person name="Markowitz V."/>
            <person name="Hugenholtz P."/>
            <person name="Klenk H.P."/>
            <person name="Kyrpides N.C."/>
        </authorList>
    </citation>
    <scope>NUCLEOTIDE SEQUENCE [LARGE SCALE GENOMIC DNA]</scope>
    <source>
        <strain evidence="2">ATCC 43766 / DSM 16922 / JCM 21250 / NBRC 16016 / NCTC 11634 / CL345/78</strain>
    </source>
</reference>
<dbReference type="Proteomes" id="UP000008641">
    <property type="component" value="Chromosome"/>
</dbReference>
<organism evidence="1 2">
    <name type="scientific">Weeksella virosa (strain ATCC 43766 / DSM 16922 / JCM 21250 / CCUG 30538 / CDC 9751 / IAM 14551 / NBRC 16016 / NCTC 11634 / CL345/78)</name>
    <dbReference type="NCBI Taxonomy" id="865938"/>
    <lineage>
        <taxon>Bacteria</taxon>
        <taxon>Pseudomonadati</taxon>
        <taxon>Bacteroidota</taxon>
        <taxon>Flavobacteriia</taxon>
        <taxon>Flavobacteriales</taxon>
        <taxon>Weeksellaceae</taxon>
        <taxon>Weeksella</taxon>
    </lineage>
</organism>
<reference evidence="2" key="2">
    <citation type="journal article" date="2011" name="Stand. Genomic Sci.">
        <title>Complete genome sequence of Weeksella virosa type strain (9751T).</title>
        <authorList>
            <person name="Lang E."/>
            <person name="Teshima H."/>
            <person name="Lucas S."/>
            <person name="Lapidus A."/>
            <person name="Hammon N."/>
            <person name="Deshpande S."/>
            <person name="Nolan M."/>
            <person name="Cheng J."/>
            <person name="Pitluck S."/>
            <person name="Liolios K."/>
            <person name="Pagani I."/>
            <person name="Mikhailova N."/>
            <person name="Ivanova N."/>
            <person name="Mavromatis K."/>
            <person name="Pati A."/>
            <person name="Tapia R."/>
            <person name="Han C."/>
            <person name="Goodwin L."/>
            <person name="Chen A."/>
            <person name="Palaniappan K."/>
            <person name="Land M."/>
            <person name="Hauser L."/>
            <person name="Chang Y."/>
            <person name="Jeffries C."/>
            <person name="Brambilla E."/>
            <person name="Kopitz M."/>
            <person name="Rohde M."/>
            <person name="Goker M."/>
            <person name="Tindall B."/>
            <person name="Detter J."/>
            <person name="Woyke T."/>
            <person name="Bristow J."/>
            <person name="Eisen J."/>
            <person name="Markowitz V."/>
            <person name="Hugenholtz P."/>
            <person name="Klenk H."/>
            <person name="Kyrpides N."/>
        </authorList>
    </citation>
    <scope>NUCLEOTIDE SEQUENCE [LARGE SCALE GENOMIC DNA]</scope>
    <source>
        <strain evidence="2">ATCC 43766 / DSM 16922 / JCM 21250 / NBRC 16016 / NCTC 11634 / CL345/78</strain>
    </source>
</reference>
<protein>
    <submittedName>
        <fullName evidence="1">Uncharacterized protein family UPF0133</fullName>
    </submittedName>
</protein>
<keyword evidence="2" id="KW-1185">Reference proteome</keyword>
<dbReference type="RefSeq" id="WP_013598435.1">
    <property type="nucleotide sequence ID" value="NC_015144.1"/>
</dbReference>
<dbReference type="STRING" id="865938.Weevi_1343"/>
<dbReference type="KEGG" id="wvi:Weevi_1343"/>
<dbReference type="AlphaFoldDB" id="F0NXX8"/>
<accession>F0NXX8</accession>
<dbReference type="SUPFAM" id="SSF82607">
    <property type="entry name" value="YbaB-like"/>
    <property type="match status" value="1"/>
</dbReference>
<dbReference type="GO" id="GO:0003677">
    <property type="term" value="F:DNA binding"/>
    <property type="evidence" value="ECO:0007669"/>
    <property type="project" value="InterPro"/>
</dbReference>
<dbReference type="eggNOG" id="COG0718">
    <property type="taxonomic scope" value="Bacteria"/>
</dbReference>
<dbReference type="OrthoDB" id="1149219at2"/>
<dbReference type="EMBL" id="CP002455">
    <property type="protein sequence ID" value="ADX68046.1"/>
    <property type="molecule type" value="Genomic_DNA"/>
</dbReference>
<evidence type="ECO:0000313" key="1">
    <source>
        <dbReference type="EMBL" id="ADX68046.1"/>
    </source>
</evidence>
<name>F0NXX8_WEEVC</name>
<dbReference type="InterPro" id="IPR004401">
    <property type="entry name" value="YbaB/EbfC"/>
</dbReference>
<sequence length="103" mass="11563">MFGNLMGMMEKLNGIKEKFSDLKEELDNDLFIAKSISGNVKITMSKFATIKDIEIAEGLDKEQLEDELVLTLNRALEKVKTEAMEKARKTAAENMPNIPGLPF</sequence>
<evidence type="ECO:0000313" key="2">
    <source>
        <dbReference type="Proteomes" id="UP000008641"/>
    </source>
</evidence>